<feature type="signal peptide" evidence="1">
    <location>
        <begin position="1"/>
        <end position="32"/>
    </location>
</feature>
<gene>
    <name evidence="2" type="ORF">Pan54_45240</name>
</gene>
<keyword evidence="3" id="KW-1185">Reference proteome</keyword>
<dbReference type="RefSeq" id="WP_146505553.1">
    <property type="nucleotide sequence ID" value="NZ_SJPG01000001.1"/>
</dbReference>
<dbReference type="AlphaFoldDB" id="A0A5C5XKL6"/>
<protein>
    <submittedName>
        <fullName evidence="2">Uncharacterized protein</fullName>
    </submittedName>
</protein>
<feature type="chain" id="PRO_5022880739" evidence="1">
    <location>
        <begin position="33"/>
        <end position="157"/>
    </location>
</feature>
<dbReference type="EMBL" id="SJPG01000001">
    <property type="protein sequence ID" value="TWT63766.1"/>
    <property type="molecule type" value="Genomic_DNA"/>
</dbReference>
<comment type="caution">
    <text evidence="2">The sequence shown here is derived from an EMBL/GenBank/DDBJ whole genome shotgun (WGS) entry which is preliminary data.</text>
</comment>
<evidence type="ECO:0000313" key="3">
    <source>
        <dbReference type="Proteomes" id="UP000316095"/>
    </source>
</evidence>
<reference evidence="2 3" key="1">
    <citation type="submission" date="2019-02" db="EMBL/GenBank/DDBJ databases">
        <title>Deep-cultivation of Planctomycetes and their phenomic and genomic characterization uncovers novel biology.</title>
        <authorList>
            <person name="Wiegand S."/>
            <person name="Jogler M."/>
            <person name="Boedeker C."/>
            <person name="Pinto D."/>
            <person name="Vollmers J."/>
            <person name="Rivas-Marin E."/>
            <person name="Kohn T."/>
            <person name="Peeters S.H."/>
            <person name="Heuer A."/>
            <person name="Rast P."/>
            <person name="Oberbeckmann S."/>
            <person name="Bunk B."/>
            <person name="Jeske O."/>
            <person name="Meyerdierks A."/>
            <person name="Storesund J.E."/>
            <person name="Kallscheuer N."/>
            <person name="Luecker S."/>
            <person name="Lage O.M."/>
            <person name="Pohl T."/>
            <person name="Merkel B.J."/>
            <person name="Hornburger P."/>
            <person name="Mueller R.-W."/>
            <person name="Bruemmer F."/>
            <person name="Labrenz M."/>
            <person name="Spormann A.M."/>
            <person name="Op Den Camp H."/>
            <person name="Overmann J."/>
            <person name="Amann R."/>
            <person name="Jetten M.S.M."/>
            <person name="Mascher T."/>
            <person name="Medema M.H."/>
            <person name="Devos D.P."/>
            <person name="Kaster A.-K."/>
            <person name="Ovreas L."/>
            <person name="Rohde M."/>
            <person name="Galperin M.Y."/>
            <person name="Jogler C."/>
        </authorList>
    </citation>
    <scope>NUCLEOTIDE SEQUENCE [LARGE SCALE GENOMIC DNA]</scope>
    <source>
        <strain evidence="2 3">Pan54</strain>
    </source>
</reference>
<dbReference type="OrthoDB" id="214651at2"/>
<name>A0A5C5XKL6_9PLAN</name>
<organism evidence="2 3">
    <name type="scientific">Rubinisphaera italica</name>
    <dbReference type="NCBI Taxonomy" id="2527969"/>
    <lineage>
        <taxon>Bacteria</taxon>
        <taxon>Pseudomonadati</taxon>
        <taxon>Planctomycetota</taxon>
        <taxon>Planctomycetia</taxon>
        <taxon>Planctomycetales</taxon>
        <taxon>Planctomycetaceae</taxon>
        <taxon>Rubinisphaera</taxon>
    </lineage>
</organism>
<dbReference type="Proteomes" id="UP000316095">
    <property type="component" value="Unassembled WGS sequence"/>
</dbReference>
<proteinExistence type="predicted"/>
<accession>A0A5C5XKL6</accession>
<sequence precursor="true">MKCFMINGLRYRVALAVLAIGAVLTLPGSAQAKDDGRLSAIGGLSAAHMYTTYIAIGATADAFGNDVYETEQVQDIMSGMVGMIDTLKKQLLLVQENCEDKDDQRYIDDTIQVYNLLQEEARQLSTFAETRDITDHRAYEKARTTVWPRIEKLLGLD</sequence>
<keyword evidence="1" id="KW-0732">Signal</keyword>
<evidence type="ECO:0000313" key="2">
    <source>
        <dbReference type="EMBL" id="TWT63766.1"/>
    </source>
</evidence>
<evidence type="ECO:0000256" key="1">
    <source>
        <dbReference type="SAM" id="SignalP"/>
    </source>
</evidence>